<gene>
    <name evidence="2" type="ORF">HU200_033375</name>
</gene>
<protein>
    <submittedName>
        <fullName evidence="2">Uncharacterized protein</fullName>
    </submittedName>
</protein>
<feature type="transmembrane region" description="Helical" evidence="1">
    <location>
        <begin position="75"/>
        <end position="99"/>
    </location>
</feature>
<keyword evidence="1" id="KW-0812">Transmembrane</keyword>
<keyword evidence="3" id="KW-1185">Reference proteome</keyword>
<keyword evidence="1" id="KW-1133">Transmembrane helix</keyword>
<feature type="transmembrane region" description="Helical" evidence="1">
    <location>
        <begin position="32"/>
        <end position="55"/>
    </location>
</feature>
<feature type="transmembrane region" description="Helical" evidence="1">
    <location>
        <begin position="175"/>
        <end position="194"/>
    </location>
</feature>
<dbReference type="OrthoDB" id="695784at2759"/>
<evidence type="ECO:0000313" key="2">
    <source>
        <dbReference type="EMBL" id="KAF8702034.1"/>
    </source>
</evidence>
<name>A0A835BJQ0_9POAL</name>
<feature type="transmembrane region" description="Helical" evidence="1">
    <location>
        <begin position="137"/>
        <end position="155"/>
    </location>
</feature>
<proteinExistence type="predicted"/>
<organism evidence="2 3">
    <name type="scientific">Digitaria exilis</name>
    <dbReference type="NCBI Taxonomy" id="1010633"/>
    <lineage>
        <taxon>Eukaryota</taxon>
        <taxon>Viridiplantae</taxon>
        <taxon>Streptophyta</taxon>
        <taxon>Embryophyta</taxon>
        <taxon>Tracheophyta</taxon>
        <taxon>Spermatophyta</taxon>
        <taxon>Magnoliopsida</taxon>
        <taxon>Liliopsida</taxon>
        <taxon>Poales</taxon>
        <taxon>Poaceae</taxon>
        <taxon>PACMAD clade</taxon>
        <taxon>Panicoideae</taxon>
        <taxon>Panicodae</taxon>
        <taxon>Paniceae</taxon>
        <taxon>Anthephorinae</taxon>
        <taxon>Digitaria</taxon>
    </lineage>
</organism>
<dbReference type="Proteomes" id="UP000636709">
    <property type="component" value="Unassembled WGS sequence"/>
</dbReference>
<dbReference type="EMBL" id="JACEFO010001795">
    <property type="protein sequence ID" value="KAF8702034.1"/>
    <property type="molecule type" value="Genomic_DNA"/>
</dbReference>
<evidence type="ECO:0000313" key="3">
    <source>
        <dbReference type="Proteomes" id="UP000636709"/>
    </source>
</evidence>
<dbReference type="AlphaFoldDB" id="A0A835BJQ0"/>
<keyword evidence="1" id="KW-0472">Membrane</keyword>
<accession>A0A835BJQ0</accession>
<comment type="caution">
    <text evidence="2">The sequence shown here is derived from an EMBL/GenBank/DDBJ whole genome shotgun (WGS) entry which is preliminary data.</text>
</comment>
<evidence type="ECO:0000256" key="1">
    <source>
        <dbReference type="SAM" id="Phobius"/>
    </source>
</evidence>
<reference evidence="2" key="1">
    <citation type="submission" date="2020-07" db="EMBL/GenBank/DDBJ databases">
        <title>Genome sequence and genetic diversity analysis of an under-domesticated orphan crop, white fonio (Digitaria exilis).</title>
        <authorList>
            <person name="Bennetzen J.L."/>
            <person name="Chen S."/>
            <person name="Ma X."/>
            <person name="Wang X."/>
            <person name="Yssel A.E.J."/>
            <person name="Chaluvadi S.R."/>
            <person name="Johnson M."/>
            <person name="Gangashetty P."/>
            <person name="Hamidou F."/>
            <person name="Sanogo M.D."/>
            <person name="Zwaenepoel A."/>
            <person name="Wallace J."/>
            <person name="Van De Peer Y."/>
            <person name="Van Deynze A."/>
        </authorList>
    </citation>
    <scope>NUCLEOTIDE SEQUENCE</scope>
    <source>
        <tissue evidence="2">Leaves</tissue>
    </source>
</reference>
<sequence length="206" mass="22102">MAAAAAAHPVPTSPPPARRVVAPWARDRLAEAAAYAVICLFLASMWLLFGGLITVEVGALACGQDCPVVLAASKVLLVATVTWMLLLPFTVLLLPTLLLRAAEAATDIEAATVRKAPAPKPFAAAAREELRDPVTQAFLVSMLFVLLLLVGVLLKDNSPVKGSRQERMGSVICEVGLLGVYTVDFFVACPILTVRTWRAWRMMLHT</sequence>